<dbReference type="EMBL" id="JACHEW010000002">
    <property type="protein sequence ID" value="MBB6015461.1"/>
    <property type="molecule type" value="Genomic_DNA"/>
</dbReference>
<reference evidence="11 12" key="1">
    <citation type="submission" date="2019-06" db="EMBL/GenBank/DDBJ databases">
        <title>Genome sequence of Deinococcus radiopugnans ATCC 19172.</title>
        <authorList>
            <person name="Maclea K.S."/>
            <person name="Maynard C.R."/>
        </authorList>
    </citation>
    <scope>NUCLEOTIDE SEQUENCE [LARGE SCALE GENOMIC DNA]</scope>
    <source>
        <strain evidence="11 12">ATCC 19172</strain>
    </source>
</reference>
<dbReference type="InterPro" id="IPR022907">
    <property type="entry name" value="VapC_family"/>
</dbReference>
<feature type="binding site" evidence="8">
    <location>
        <position position="105"/>
    </location>
    <ligand>
        <name>Mg(2+)</name>
        <dbReference type="ChEBI" id="CHEBI:18420"/>
    </ligand>
</feature>
<evidence type="ECO:0000256" key="5">
    <source>
        <dbReference type="ARBA" id="ARBA00022801"/>
    </source>
</evidence>
<proteinExistence type="inferred from homology"/>
<dbReference type="InterPro" id="IPR029060">
    <property type="entry name" value="PIN-like_dom_sf"/>
</dbReference>
<dbReference type="SUPFAM" id="SSF88723">
    <property type="entry name" value="PIN domain-like"/>
    <property type="match status" value="1"/>
</dbReference>
<dbReference type="EMBL" id="VDMO01000001">
    <property type="protein sequence ID" value="TNM72857.1"/>
    <property type="molecule type" value="Genomic_DNA"/>
</dbReference>
<dbReference type="Proteomes" id="UP000313988">
    <property type="component" value="Unassembled WGS sequence"/>
</dbReference>
<feature type="binding site" evidence="8">
    <location>
        <position position="13"/>
    </location>
    <ligand>
        <name>Mg(2+)</name>
        <dbReference type="ChEBI" id="CHEBI:18420"/>
    </ligand>
</feature>
<dbReference type="PANTHER" id="PTHR33653:SF1">
    <property type="entry name" value="RIBONUCLEASE VAPC2"/>
    <property type="match status" value="1"/>
</dbReference>
<evidence type="ECO:0000313" key="11">
    <source>
        <dbReference type="EMBL" id="TNM72857.1"/>
    </source>
</evidence>
<evidence type="ECO:0000256" key="2">
    <source>
        <dbReference type="ARBA" id="ARBA00022649"/>
    </source>
</evidence>
<keyword evidence="8" id="KW-0800">Toxin</keyword>
<dbReference type="InterPro" id="IPR002716">
    <property type="entry name" value="PIN_dom"/>
</dbReference>
<dbReference type="InterPro" id="IPR050556">
    <property type="entry name" value="Type_II_TA_system_RNase"/>
</dbReference>
<dbReference type="HAMAP" id="MF_00265">
    <property type="entry name" value="VapC_Nob1"/>
    <property type="match status" value="1"/>
</dbReference>
<evidence type="ECO:0000313" key="10">
    <source>
        <dbReference type="EMBL" id="MBB6015461.1"/>
    </source>
</evidence>
<dbReference type="OrthoDB" id="68010at2"/>
<dbReference type="Proteomes" id="UP000629870">
    <property type="component" value="Unassembled WGS sequence"/>
</dbReference>
<evidence type="ECO:0000313" key="12">
    <source>
        <dbReference type="Proteomes" id="UP000313988"/>
    </source>
</evidence>
<name>A0A5C4YBD3_9DEIO</name>
<gene>
    <name evidence="8" type="primary">vapC</name>
    <name evidence="11" type="ORF">FHR04_00030</name>
    <name evidence="10" type="ORF">HNQ04_000690</name>
</gene>
<keyword evidence="3 8" id="KW-0540">Nuclease</keyword>
<keyword evidence="2 8" id="KW-1277">Toxin-antitoxin system</keyword>
<keyword evidence="6 8" id="KW-0460">Magnesium</keyword>
<organism evidence="11 12">
    <name type="scientific">Deinococcus radiopugnans ATCC 19172</name>
    <dbReference type="NCBI Taxonomy" id="585398"/>
    <lineage>
        <taxon>Bacteria</taxon>
        <taxon>Thermotogati</taxon>
        <taxon>Deinococcota</taxon>
        <taxon>Deinococci</taxon>
        <taxon>Deinococcales</taxon>
        <taxon>Deinococcaceae</taxon>
        <taxon>Deinococcus</taxon>
    </lineage>
</organism>
<evidence type="ECO:0000256" key="1">
    <source>
        <dbReference type="ARBA" id="ARBA00001946"/>
    </source>
</evidence>
<evidence type="ECO:0000313" key="13">
    <source>
        <dbReference type="Proteomes" id="UP000629870"/>
    </source>
</evidence>
<dbReference type="PANTHER" id="PTHR33653">
    <property type="entry name" value="RIBONUCLEASE VAPC2"/>
    <property type="match status" value="1"/>
</dbReference>
<evidence type="ECO:0000256" key="3">
    <source>
        <dbReference type="ARBA" id="ARBA00022722"/>
    </source>
</evidence>
<dbReference type="EC" id="3.1.-.-" evidence="8"/>
<comment type="similarity">
    <text evidence="7 8">Belongs to the PINc/VapC protein family.</text>
</comment>
<dbReference type="Pfam" id="PF01850">
    <property type="entry name" value="PIN"/>
    <property type="match status" value="1"/>
</dbReference>
<keyword evidence="5 8" id="KW-0378">Hydrolase</keyword>
<dbReference type="GO" id="GO:0004540">
    <property type="term" value="F:RNA nuclease activity"/>
    <property type="evidence" value="ECO:0007669"/>
    <property type="project" value="InterPro"/>
</dbReference>
<comment type="cofactor">
    <cofactor evidence="1 8">
        <name>Mg(2+)</name>
        <dbReference type="ChEBI" id="CHEBI:18420"/>
    </cofactor>
</comment>
<feature type="domain" description="PIN" evidence="9">
    <location>
        <begin position="12"/>
        <end position="123"/>
    </location>
</feature>
<evidence type="ECO:0000259" key="9">
    <source>
        <dbReference type="Pfam" id="PF01850"/>
    </source>
</evidence>
<sequence length="138" mass="15271">MPRHDALVNLSLDTSALIAIQAGEPRAPWVAEQLDAAHSLLVCAPVIAELRPSLPDAENWVTSFGIDIDWEFSRAMWQRIGDLHAEYALRRQKAGAGLPRRLVTDFLIGAHAEVRGYPLLTLNPADYAMFTDLTLVQP</sequence>
<dbReference type="GO" id="GO:0090729">
    <property type="term" value="F:toxin activity"/>
    <property type="evidence" value="ECO:0007669"/>
    <property type="project" value="UniProtKB-KW"/>
</dbReference>
<accession>A0A5C4YBD3</accession>
<comment type="caution">
    <text evidence="11">The sequence shown here is derived from an EMBL/GenBank/DDBJ whole genome shotgun (WGS) entry which is preliminary data.</text>
</comment>
<dbReference type="AlphaFoldDB" id="A0A5C4YBD3"/>
<evidence type="ECO:0000256" key="7">
    <source>
        <dbReference type="ARBA" id="ARBA00038093"/>
    </source>
</evidence>
<dbReference type="RefSeq" id="WP_139399682.1">
    <property type="nucleotide sequence ID" value="NZ_JACHEW010000002.1"/>
</dbReference>
<evidence type="ECO:0000256" key="4">
    <source>
        <dbReference type="ARBA" id="ARBA00022723"/>
    </source>
</evidence>
<reference evidence="10 13" key="2">
    <citation type="submission" date="2020-08" db="EMBL/GenBank/DDBJ databases">
        <title>Genomic Encyclopedia of Type Strains, Phase IV (KMG-IV): sequencing the most valuable type-strain genomes for metagenomic binning, comparative biology and taxonomic classification.</title>
        <authorList>
            <person name="Goeker M."/>
        </authorList>
    </citation>
    <scope>NUCLEOTIDE SEQUENCE [LARGE SCALE GENOMIC DNA]</scope>
    <source>
        <strain evidence="10 13">DSM 12027</strain>
    </source>
</reference>
<dbReference type="GO" id="GO:0016787">
    <property type="term" value="F:hydrolase activity"/>
    <property type="evidence" value="ECO:0007669"/>
    <property type="project" value="UniProtKB-KW"/>
</dbReference>
<keyword evidence="13" id="KW-1185">Reference proteome</keyword>
<dbReference type="Gene3D" id="3.40.50.1010">
    <property type="entry name" value="5'-nuclease"/>
    <property type="match status" value="1"/>
</dbReference>
<evidence type="ECO:0000256" key="6">
    <source>
        <dbReference type="ARBA" id="ARBA00022842"/>
    </source>
</evidence>
<evidence type="ECO:0000256" key="8">
    <source>
        <dbReference type="HAMAP-Rule" id="MF_00265"/>
    </source>
</evidence>
<keyword evidence="4 8" id="KW-0479">Metal-binding</keyword>
<dbReference type="GO" id="GO:0000287">
    <property type="term" value="F:magnesium ion binding"/>
    <property type="evidence" value="ECO:0007669"/>
    <property type="project" value="UniProtKB-UniRule"/>
</dbReference>
<protein>
    <recommendedName>
        <fullName evidence="8">Ribonuclease VapC</fullName>
        <shortName evidence="8">RNase VapC</shortName>
        <ecNumber evidence="8">3.1.-.-</ecNumber>
    </recommendedName>
    <alternativeName>
        <fullName evidence="8">Toxin VapC</fullName>
    </alternativeName>
</protein>
<comment type="function">
    <text evidence="8">Toxic component of a toxin-antitoxin (TA) system. An RNase.</text>
</comment>